<dbReference type="EMBL" id="VZDO01000016">
    <property type="protein sequence ID" value="KAB0677514.1"/>
    <property type="molecule type" value="Genomic_DNA"/>
</dbReference>
<comment type="caution">
    <text evidence="3">The sequence shown here is derived from an EMBL/GenBank/DDBJ whole genome shotgun (WGS) entry which is preliminary data.</text>
</comment>
<dbReference type="Proteomes" id="UP000432089">
    <property type="component" value="Unassembled WGS sequence"/>
</dbReference>
<evidence type="ECO:0000259" key="2">
    <source>
        <dbReference type="Pfam" id="PF00296"/>
    </source>
</evidence>
<dbReference type="InterPro" id="IPR011251">
    <property type="entry name" value="Luciferase-like_dom"/>
</dbReference>
<evidence type="ECO:0000256" key="1">
    <source>
        <dbReference type="ARBA" id="ARBA00007789"/>
    </source>
</evidence>
<organism evidence="3 4">
    <name type="scientific">Plantimonas leprariae</name>
    <dbReference type="NCBI Taxonomy" id="2615207"/>
    <lineage>
        <taxon>Bacteria</taxon>
        <taxon>Pseudomonadati</taxon>
        <taxon>Pseudomonadota</taxon>
        <taxon>Alphaproteobacteria</taxon>
        <taxon>Hyphomicrobiales</taxon>
        <taxon>Aurantimonadaceae</taxon>
        <taxon>Plantimonas</taxon>
    </lineage>
</organism>
<dbReference type="PANTHER" id="PTHR30137">
    <property type="entry name" value="LUCIFERASE-LIKE MONOOXYGENASE"/>
    <property type="match status" value="1"/>
</dbReference>
<dbReference type="InterPro" id="IPR019949">
    <property type="entry name" value="CmoO-like"/>
</dbReference>
<comment type="similarity">
    <text evidence="1">To bacterial alkanal monooxygenase alpha and beta chains.</text>
</comment>
<proteinExistence type="predicted"/>
<evidence type="ECO:0000313" key="3">
    <source>
        <dbReference type="EMBL" id="KAB0677514.1"/>
    </source>
</evidence>
<dbReference type="NCBIfam" id="TIGR03558">
    <property type="entry name" value="oxido_grp_1"/>
    <property type="match status" value="1"/>
</dbReference>
<dbReference type="AlphaFoldDB" id="A0A7V7TV91"/>
<dbReference type="GO" id="GO:0005829">
    <property type="term" value="C:cytosol"/>
    <property type="evidence" value="ECO:0007669"/>
    <property type="project" value="TreeGrafter"/>
</dbReference>
<dbReference type="GO" id="GO:0016705">
    <property type="term" value="F:oxidoreductase activity, acting on paired donors, with incorporation or reduction of molecular oxygen"/>
    <property type="evidence" value="ECO:0007669"/>
    <property type="project" value="InterPro"/>
</dbReference>
<dbReference type="Pfam" id="PF00296">
    <property type="entry name" value="Bac_luciferase"/>
    <property type="match status" value="1"/>
</dbReference>
<reference evidence="3 4" key="1">
    <citation type="submission" date="2019-09" db="EMBL/GenBank/DDBJ databases">
        <title>YIM 132180 draft genome.</title>
        <authorList>
            <person name="Zhang K."/>
        </authorList>
    </citation>
    <scope>NUCLEOTIDE SEQUENCE [LARGE SCALE GENOMIC DNA]</scope>
    <source>
        <strain evidence="3 4">YIM 132180</strain>
    </source>
</reference>
<dbReference type="InterPro" id="IPR050766">
    <property type="entry name" value="Bact_Lucif_Oxidored"/>
</dbReference>
<accession>A0A7V7TV91</accession>
<dbReference type="SUPFAM" id="SSF51679">
    <property type="entry name" value="Bacterial luciferase-like"/>
    <property type="match status" value="1"/>
</dbReference>
<sequence>MSYRLSLLDKSPIAEGASAAEALASTVEAAEAADRLGYHRYWIAEHHGNPNLASSAPEVVVAHILARTRRIRVGTGGVMLQHYAPYKVAEVFRVLAALSPGRVDLGIGKAPGGLPFSTLALKDGRDGGPPDFERQLADLDAFLGVGVPSDHRLAGALAFPEPRQAPERILLGAGVASAELAARQGWLFCHAGHLNGDPAEAERSFAAYEAIAGRNPLLAVFALVAETGHSARRQVENIRIFKAHLPGGRAVNLPSLEAVDEFARQAGVRPERVEENRPEIVAGTPGEVHAALAAIQRRLGVEEFVIDTPVADFAARLASIELLAGQVRPLAA</sequence>
<dbReference type="Gene3D" id="3.20.20.30">
    <property type="entry name" value="Luciferase-like domain"/>
    <property type="match status" value="1"/>
</dbReference>
<feature type="domain" description="Luciferase-like" evidence="2">
    <location>
        <begin position="15"/>
        <end position="301"/>
    </location>
</feature>
<keyword evidence="4" id="KW-1185">Reference proteome</keyword>
<dbReference type="PANTHER" id="PTHR30137:SF20">
    <property type="entry name" value="N-ACETYL-S-ALKYLCYSTEINE MONOOXYGENASE"/>
    <property type="match status" value="1"/>
</dbReference>
<name>A0A7V7TV91_9HYPH</name>
<protein>
    <submittedName>
        <fullName evidence="3">LLM class flavin-dependent oxidoreductase</fullName>
    </submittedName>
</protein>
<dbReference type="InterPro" id="IPR036661">
    <property type="entry name" value="Luciferase-like_sf"/>
</dbReference>
<evidence type="ECO:0000313" key="4">
    <source>
        <dbReference type="Proteomes" id="UP000432089"/>
    </source>
</evidence>
<dbReference type="RefSeq" id="WP_150971984.1">
    <property type="nucleotide sequence ID" value="NZ_VZDO01000016.1"/>
</dbReference>
<gene>
    <name evidence="3" type="ORF">F6X38_17705</name>
</gene>